<dbReference type="EMBL" id="JAQFWP010000015">
    <property type="protein sequence ID" value="MDA2804992.1"/>
    <property type="molecule type" value="Genomic_DNA"/>
</dbReference>
<keyword evidence="3" id="KW-1185">Reference proteome</keyword>
<feature type="transmembrane region" description="Helical" evidence="1">
    <location>
        <begin position="364"/>
        <end position="383"/>
    </location>
</feature>
<organism evidence="2 3">
    <name type="scientific">Nocardiopsis suaedae</name>
    <dbReference type="NCBI Taxonomy" id="3018444"/>
    <lineage>
        <taxon>Bacteria</taxon>
        <taxon>Bacillati</taxon>
        <taxon>Actinomycetota</taxon>
        <taxon>Actinomycetes</taxon>
        <taxon>Streptosporangiales</taxon>
        <taxon>Nocardiopsidaceae</taxon>
        <taxon>Nocardiopsis</taxon>
    </lineage>
</organism>
<feature type="transmembrane region" description="Helical" evidence="1">
    <location>
        <begin position="32"/>
        <end position="52"/>
    </location>
</feature>
<evidence type="ECO:0000313" key="2">
    <source>
        <dbReference type="EMBL" id="MDA2804992.1"/>
    </source>
</evidence>
<comment type="caution">
    <text evidence="2">The sequence shown here is derived from an EMBL/GenBank/DDBJ whole genome shotgun (WGS) entry which is preliminary data.</text>
</comment>
<keyword evidence="1" id="KW-1133">Transmembrane helix</keyword>
<name>A0ABT4TJW0_9ACTN</name>
<dbReference type="InterPro" id="IPR004697">
    <property type="entry name" value="AbgT"/>
</dbReference>
<keyword evidence="1" id="KW-0472">Membrane</keyword>
<feature type="transmembrane region" description="Helical" evidence="1">
    <location>
        <begin position="86"/>
        <end position="105"/>
    </location>
</feature>
<dbReference type="PANTHER" id="PTHR30282:SF0">
    <property type="entry name" value="P-AMINOBENZOYL-GLUTAMATE TRANSPORT PROTEIN"/>
    <property type="match status" value="1"/>
</dbReference>
<sequence length="530" mass="54827">MSEKKVPQARPRLGARVLDAVERAGNRLPEPFLLFLLLFLAVGAASALMAALGTTVDLPDGGTEPVRSLFSAAGLAWFTTSLVENFIGFPPLGVVLTVLLGVGIAQRSGLLTALVRRAFGRAPRWLLPYVVGFIGVSANIMSDASMILVPSLAALVFAAAGRHPVAGLLGGFAASTAGFSVGPFITGTDALLSGITTAAAEPVAAQTAPVTVVSNYFISLSCAVLLAGVAGLLIDKVLEPALERRGVPRTPVAAAAPGGGEGEGERADLRMDPELSPVERRGLLWAGAALLVLAAAVLAVVLPADAPLRGEGGAFLPESPLLDSVVFLVFLALAVPGVVYGRVTGEITGGGDVARMMGAAVKDMSGFIVVAFVLAQFLALFNWSRVSDWIAVSGAGTLEGWNFTGYGALLAFVVLACLINIFVISGSAQWAVFAAVFVPLFALLGYEPGFVQAMFRVGDSSTNAISPLNPYMVVILGFLRAYEPKAGLGTVIARCLPFSLAFLVLWTAVLSLFFFTGTPVGPGMEARIDP</sequence>
<feature type="transmembrane region" description="Helical" evidence="1">
    <location>
        <begin position="495"/>
        <end position="515"/>
    </location>
</feature>
<gene>
    <name evidence="2" type="ORF">O4U47_10750</name>
</gene>
<feature type="transmembrane region" description="Helical" evidence="1">
    <location>
        <begin position="324"/>
        <end position="343"/>
    </location>
</feature>
<dbReference type="Proteomes" id="UP001165685">
    <property type="component" value="Unassembled WGS sequence"/>
</dbReference>
<feature type="transmembrane region" description="Helical" evidence="1">
    <location>
        <begin position="126"/>
        <end position="159"/>
    </location>
</feature>
<feature type="transmembrane region" description="Helical" evidence="1">
    <location>
        <begin position="216"/>
        <end position="234"/>
    </location>
</feature>
<dbReference type="PANTHER" id="PTHR30282">
    <property type="entry name" value="P-AMINOBENZOYL GLUTAMATE TRANSPORTER"/>
    <property type="match status" value="1"/>
</dbReference>
<dbReference type="Pfam" id="PF03806">
    <property type="entry name" value="ABG_transport"/>
    <property type="match status" value="1"/>
</dbReference>
<keyword evidence="1" id="KW-0812">Transmembrane</keyword>
<protein>
    <submittedName>
        <fullName evidence="2">AbgT family transporter</fullName>
    </submittedName>
</protein>
<feature type="transmembrane region" description="Helical" evidence="1">
    <location>
        <begin position="283"/>
        <end position="304"/>
    </location>
</feature>
<proteinExistence type="predicted"/>
<feature type="transmembrane region" description="Helical" evidence="1">
    <location>
        <begin position="430"/>
        <end position="446"/>
    </location>
</feature>
<reference evidence="2" key="1">
    <citation type="submission" date="2023-01" db="EMBL/GenBank/DDBJ databases">
        <title>Draft genome sequence of Nocardiopsis sp. LSu2-4 isolated from halophytes.</title>
        <authorList>
            <person name="Duangmal K."/>
            <person name="Chantavorakit T."/>
        </authorList>
    </citation>
    <scope>NUCLEOTIDE SEQUENCE</scope>
    <source>
        <strain evidence="2">LSu2-4</strain>
    </source>
</reference>
<dbReference type="RefSeq" id="WP_270677632.1">
    <property type="nucleotide sequence ID" value="NZ_JAQFWP010000015.1"/>
</dbReference>
<feature type="transmembrane region" description="Helical" evidence="1">
    <location>
        <begin position="403"/>
        <end position="423"/>
    </location>
</feature>
<evidence type="ECO:0000256" key="1">
    <source>
        <dbReference type="SAM" id="Phobius"/>
    </source>
</evidence>
<accession>A0ABT4TJW0</accession>
<feature type="transmembrane region" description="Helical" evidence="1">
    <location>
        <begin position="466"/>
        <end position="483"/>
    </location>
</feature>
<evidence type="ECO:0000313" key="3">
    <source>
        <dbReference type="Proteomes" id="UP001165685"/>
    </source>
</evidence>